<dbReference type="Proteomes" id="UP001527099">
    <property type="component" value="Unassembled WGS sequence"/>
</dbReference>
<evidence type="ECO:0000313" key="1">
    <source>
        <dbReference type="EMBL" id="MCY9697525.1"/>
    </source>
</evidence>
<sequence length="160" mass="17556">MAKAITNIEKQIPDHIEAESLALQQLVKDITHRQDSLRKLLDIAGELEKLGVLDALQGMLKNSKQITLIGLDQLNKSGAHRMLKNGMGAAQFLTQVDPNKLQTLLNSVAAGIDQAVDTESNKKQGIWGIIKSLREREMVSSLSLMTRFLRGMGSALNKSP</sequence>
<reference evidence="1 2" key="1">
    <citation type="submission" date="2022-05" db="EMBL/GenBank/DDBJ databases">
        <title>Genome Sequencing of Bee-Associated Microbes.</title>
        <authorList>
            <person name="Dunlap C."/>
        </authorList>
    </citation>
    <scope>NUCLEOTIDE SEQUENCE [LARGE SCALE GENOMIC DNA]</scope>
    <source>
        <strain evidence="1 2">NRRL B-14421</strain>
    </source>
</reference>
<dbReference type="InterPro" id="IPR012440">
    <property type="entry name" value="DUF1641"/>
</dbReference>
<gene>
    <name evidence="1" type="ORF">M5X19_32405</name>
</gene>
<dbReference type="Pfam" id="PF07849">
    <property type="entry name" value="DUF1641"/>
    <property type="match status" value="1"/>
</dbReference>
<proteinExistence type="predicted"/>
<accession>A0ABT4GN19</accession>
<organism evidence="1 2">
    <name type="scientific">Paenibacillus alginolyticus</name>
    <dbReference type="NCBI Taxonomy" id="59839"/>
    <lineage>
        <taxon>Bacteria</taxon>
        <taxon>Bacillati</taxon>
        <taxon>Bacillota</taxon>
        <taxon>Bacilli</taxon>
        <taxon>Bacillales</taxon>
        <taxon>Paenibacillaceae</taxon>
        <taxon>Paenibacillus</taxon>
    </lineage>
</organism>
<comment type="caution">
    <text evidence="1">The sequence shown here is derived from an EMBL/GenBank/DDBJ whole genome shotgun (WGS) entry which is preliminary data.</text>
</comment>
<evidence type="ECO:0000313" key="2">
    <source>
        <dbReference type="Proteomes" id="UP001527099"/>
    </source>
</evidence>
<dbReference type="EMBL" id="JAMDMX010000148">
    <property type="protein sequence ID" value="MCY9697525.1"/>
    <property type="molecule type" value="Genomic_DNA"/>
</dbReference>
<dbReference type="PANTHER" id="PTHR38433">
    <property type="match status" value="1"/>
</dbReference>
<name>A0ABT4GN19_9BACL</name>
<protein>
    <submittedName>
        <fullName evidence="1">DUF1641 domain-containing protein</fullName>
    </submittedName>
</protein>
<dbReference type="PANTHER" id="PTHR38433:SF1">
    <property type="entry name" value="DUF1641 DOMAIN-CONTAINING PROTEIN"/>
    <property type="match status" value="1"/>
</dbReference>
<dbReference type="RefSeq" id="WP_268618217.1">
    <property type="nucleotide sequence ID" value="NZ_JAMDMX010000148.1"/>
</dbReference>
<keyword evidence="2" id="KW-1185">Reference proteome</keyword>